<dbReference type="HOGENOM" id="CLU_118482_5_2_3"/>
<evidence type="ECO:0000256" key="6">
    <source>
        <dbReference type="ARBA" id="ARBA00022842"/>
    </source>
</evidence>
<dbReference type="InterPro" id="IPR050556">
    <property type="entry name" value="Type_II_TA_system_RNase"/>
</dbReference>
<evidence type="ECO:0000256" key="2">
    <source>
        <dbReference type="ARBA" id="ARBA00022649"/>
    </source>
</evidence>
<dbReference type="GO" id="GO:0016787">
    <property type="term" value="F:hydrolase activity"/>
    <property type="evidence" value="ECO:0007669"/>
    <property type="project" value="UniProtKB-KW"/>
</dbReference>
<protein>
    <recommendedName>
        <fullName evidence="8">PIN domain-containing protein</fullName>
    </recommendedName>
</protein>
<evidence type="ECO:0000256" key="7">
    <source>
        <dbReference type="ARBA" id="ARBA00038093"/>
    </source>
</evidence>
<dbReference type="PANTHER" id="PTHR33653">
    <property type="entry name" value="RIBONUCLEASE VAPC2"/>
    <property type="match status" value="1"/>
</dbReference>
<dbReference type="STRING" id="118168.MC7420_5677"/>
<name>B4VQ92_9CYAN</name>
<accession>B4VQ92</accession>
<dbReference type="GO" id="GO:0004518">
    <property type="term" value="F:nuclease activity"/>
    <property type="evidence" value="ECO:0007669"/>
    <property type="project" value="UniProtKB-KW"/>
</dbReference>
<dbReference type="InterPro" id="IPR029060">
    <property type="entry name" value="PIN-like_dom_sf"/>
</dbReference>
<keyword evidence="4" id="KW-0479">Metal-binding</keyword>
<keyword evidence="6" id="KW-0460">Magnesium</keyword>
<dbReference type="Gene3D" id="3.40.50.1010">
    <property type="entry name" value="5'-nuclease"/>
    <property type="match status" value="1"/>
</dbReference>
<dbReference type="EMBL" id="DS989847">
    <property type="protein sequence ID" value="EDX76243.1"/>
    <property type="molecule type" value="Genomic_DNA"/>
</dbReference>
<sequence length="96" mass="10965">MEVVQGWHKRQREDRVHEFLATLTSEEVLTLELPDAALAGRIYADLERIGQPIGYPDSMIAAIALQHNLTLVTGNLSHYQRVQALGYPLRLDNWRI</sequence>
<evidence type="ECO:0000256" key="3">
    <source>
        <dbReference type="ARBA" id="ARBA00022722"/>
    </source>
</evidence>
<dbReference type="PANTHER" id="PTHR33653:SF1">
    <property type="entry name" value="RIBONUCLEASE VAPC2"/>
    <property type="match status" value="1"/>
</dbReference>
<keyword evidence="10" id="KW-1185">Reference proteome</keyword>
<reference evidence="9 10" key="1">
    <citation type="submission" date="2008-07" db="EMBL/GenBank/DDBJ databases">
        <authorList>
            <person name="Tandeau de Marsac N."/>
            <person name="Ferriera S."/>
            <person name="Johnson J."/>
            <person name="Kravitz S."/>
            <person name="Beeson K."/>
            <person name="Sutton G."/>
            <person name="Rogers Y.-H."/>
            <person name="Friedman R."/>
            <person name="Frazier M."/>
            <person name="Venter J.C."/>
        </authorList>
    </citation>
    <scope>NUCLEOTIDE SEQUENCE [LARGE SCALE GENOMIC DNA]</scope>
    <source>
        <strain evidence="9 10">PCC 7420</strain>
    </source>
</reference>
<evidence type="ECO:0000313" key="9">
    <source>
        <dbReference type="EMBL" id="EDX76243.1"/>
    </source>
</evidence>
<dbReference type="GO" id="GO:0046872">
    <property type="term" value="F:metal ion binding"/>
    <property type="evidence" value="ECO:0007669"/>
    <property type="project" value="UniProtKB-KW"/>
</dbReference>
<evidence type="ECO:0000256" key="4">
    <source>
        <dbReference type="ARBA" id="ARBA00022723"/>
    </source>
</evidence>
<evidence type="ECO:0000256" key="5">
    <source>
        <dbReference type="ARBA" id="ARBA00022801"/>
    </source>
</evidence>
<gene>
    <name evidence="9" type="ORF">MC7420_5677</name>
</gene>
<organism evidence="9 10">
    <name type="scientific">Coleofasciculus chthonoplastes PCC 7420</name>
    <dbReference type="NCBI Taxonomy" id="118168"/>
    <lineage>
        <taxon>Bacteria</taxon>
        <taxon>Bacillati</taxon>
        <taxon>Cyanobacteriota</taxon>
        <taxon>Cyanophyceae</taxon>
        <taxon>Coleofasciculales</taxon>
        <taxon>Coleofasciculaceae</taxon>
        <taxon>Coleofasciculus</taxon>
    </lineage>
</organism>
<comment type="cofactor">
    <cofactor evidence="1">
        <name>Mg(2+)</name>
        <dbReference type="ChEBI" id="CHEBI:18420"/>
    </cofactor>
</comment>
<proteinExistence type="inferred from homology"/>
<keyword evidence="5" id="KW-0378">Hydrolase</keyword>
<evidence type="ECO:0000256" key="1">
    <source>
        <dbReference type="ARBA" id="ARBA00001946"/>
    </source>
</evidence>
<keyword evidence="2" id="KW-1277">Toxin-antitoxin system</keyword>
<dbReference type="InterPro" id="IPR002716">
    <property type="entry name" value="PIN_dom"/>
</dbReference>
<keyword evidence="3" id="KW-0540">Nuclease</keyword>
<comment type="similarity">
    <text evidence="7">Belongs to the PINc/VapC protein family.</text>
</comment>
<evidence type="ECO:0000259" key="8">
    <source>
        <dbReference type="Pfam" id="PF01850"/>
    </source>
</evidence>
<feature type="domain" description="PIN" evidence="8">
    <location>
        <begin position="2"/>
        <end position="75"/>
    </location>
</feature>
<dbReference type="AlphaFoldDB" id="B4VQ92"/>
<dbReference type="Pfam" id="PF01850">
    <property type="entry name" value="PIN"/>
    <property type="match status" value="1"/>
</dbReference>
<dbReference type="eggNOG" id="COG1487">
    <property type="taxonomic scope" value="Bacteria"/>
</dbReference>
<dbReference type="Proteomes" id="UP000003835">
    <property type="component" value="Unassembled WGS sequence"/>
</dbReference>
<dbReference type="SUPFAM" id="SSF88723">
    <property type="entry name" value="PIN domain-like"/>
    <property type="match status" value="1"/>
</dbReference>
<evidence type="ECO:0000313" key="10">
    <source>
        <dbReference type="Proteomes" id="UP000003835"/>
    </source>
</evidence>